<name>A0ABU3DVX7_9FLAO</name>
<comment type="caution">
    <text evidence="1">The sequence shown here is derived from an EMBL/GenBank/DDBJ whole genome shotgun (WGS) entry which is preliminary data.</text>
</comment>
<dbReference type="Proteomes" id="UP001253848">
    <property type="component" value="Unassembled WGS sequence"/>
</dbReference>
<organism evidence="1 2">
    <name type="scientific">Autumnicola psychrophila</name>
    <dbReference type="NCBI Taxonomy" id="3075592"/>
    <lineage>
        <taxon>Bacteria</taxon>
        <taxon>Pseudomonadati</taxon>
        <taxon>Bacteroidota</taxon>
        <taxon>Flavobacteriia</taxon>
        <taxon>Flavobacteriales</taxon>
        <taxon>Flavobacteriaceae</taxon>
        <taxon>Autumnicola</taxon>
    </lineage>
</organism>
<dbReference type="EMBL" id="JAVRHN010000015">
    <property type="protein sequence ID" value="MDT0687835.1"/>
    <property type="molecule type" value="Genomic_DNA"/>
</dbReference>
<dbReference type="RefSeq" id="WP_311501107.1">
    <property type="nucleotide sequence ID" value="NZ_JAVRHN010000015.1"/>
</dbReference>
<gene>
    <name evidence="1" type="ORF">RM541_15830</name>
</gene>
<reference evidence="1 2" key="1">
    <citation type="submission" date="2023-09" db="EMBL/GenBank/DDBJ databases">
        <authorList>
            <person name="Rey-Velasco X."/>
        </authorList>
    </citation>
    <scope>NUCLEOTIDE SEQUENCE [LARGE SCALE GENOMIC DNA]</scope>
    <source>
        <strain evidence="1 2">F225</strain>
    </source>
</reference>
<evidence type="ECO:0000313" key="1">
    <source>
        <dbReference type="EMBL" id="MDT0687835.1"/>
    </source>
</evidence>
<accession>A0ABU3DVX7</accession>
<keyword evidence="2" id="KW-1185">Reference proteome</keyword>
<evidence type="ECO:0000313" key="2">
    <source>
        <dbReference type="Proteomes" id="UP001253848"/>
    </source>
</evidence>
<proteinExistence type="predicted"/>
<protein>
    <submittedName>
        <fullName evidence="1">Uncharacterized protein</fullName>
    </submittedName>
</protein>
<sequence length="75" mass="9048">MKSDLTEYLEKENKRKQSVIEHLEKELRRKGKDLTPEEIEIELKKTRAEKDRLFKLAQEQNIRIEVPVFKPTLKL</sequence>